<dbReference type="SMART" id="SM00028">
    <property type="entry name" value="TPR"/>
    <property type="match status" value="2"/>
</dbReference>
<keyword evidence="3" id="KW-1185">Reference proteome</keyword>
<feature type="compositionally biased region" description="Basic residues" evidence="1">
    <location>
        <begin position="164"/>
        <end position="177"/>
    </location>
</feature>
<protein>
    <recommendedName>
        <fullName evidence="4">Tetratricopeptide repeat protein</fullName>
    </recommendedName>
</protein>
<dbReference type="Pfam" id="PF13181">
    <property type="entry name" value="TPR_8"/>
    <property type="match status" value="1"/>
</dbReference>
<dbReference type="STRING" id="1202724.AM493_13225"/>
<dbReference type="SUPFAM" id="SSF48452">
    <property type="entry name" value="TPR-like"/>
    <property type="match status" value="1"/>
</dbReference>
<evidence type="ECO:0008006" key="4">
    <source>
        <dbReference type="Google" id="ProtNLM"/>
    </source>
</evidence>
<dbReference type="RefSeq" id="WP_054408506.1">
    <property type="nucleotide sequence ID" value="NZ_FOYA01000015.1"/>
</dbReference>
<name>A0A0M8ME04_9FLAO</name>
<dbReference type="InterPro" id="IPR019734">
    <property type="entry name" value="TPR_rpt"/>
</dbReference>
<sequence length="177" mass="21023">MGINTYEVMYIQARDNYPYNVEECIEKLQYVIAADDEHTGAHYLMGCIYNEQLEDHKQAEFHYRMVLYLDNTYMPVYYKYAEMLLNLGRDEECQNIIDAGFKVPGIDEAKLLWLQGVLYEKESKYKKAIKTYKAAKLKCLNNRFMDDMDDHIKRVKDKRELVKPPKKKKPGKKKSKK</sequence>
<dbReference type="EMBL" id="LIYD01000005">
    <property type="protein sequence ID" value="KOS06884.1"/>
    <property type="molecule type" value="Genomic_DNA"/>
</dbReference>
<feature type="region of interest" description="Disordered" evidence="1">
    <location>
        <begin position="156"/>
        <end position="177"/>
    </location>
</feature>
<dbReference type="PATRIC" id="fig|1202724.3.peg.2742"/>
<gene>
    <name evidence="2" type="ORF">AM493_13225</name>
</gene>
<dbReference type="AlphaFoldDB" id="A0A0M8ME04"/>
<dbReference type="InterPro" id="IPR011990">
    <property type="entry name" value="TPR-like_helical_dom_sf"/>
</dbReference>
<evidence type="ECO:0000313" key="3">
    <source>
        <dbReference type="Proteomes" id="UP000037755"/>
    </source>
</evidence>
<evidence type="ECO:0000256" key="1">
    <source>
        <dbReference type="SAM" id="MobiDB-lite"/>
    </source>
</evidence>
<dbReference type="Proteomes" id="UP000037755">
    <property type="component" value="Unassembled WGS sequence"/>
</dbReference>
<accession>A0A0M8ME04</accession>
<comment type="caution">
    <text evidence="2">The sequence shown here is derived from an EMBL/GenBank/DDBJ whole genome shotgun (WGS) entry which is preliminary data.</text>
</comment>
<proteinExistence type="predicted"/>
<dbReference type="Gene3D" id="1.25.40.10">
    <property type="entry name" value="Tetratricopeptide repeat domain"/>
    <property type="match status" value="1"/>
</dbReference>
<evidence type="ECO:0000313" key="2">
    <source>
        <dbReference type="EMBL" id="KOS06884.1"/>
    </source>
</evidence>
<reference evidence="2 3" key="1">
    <citation type="submission" date="2015-08" db="EMBL/GenBank/DDBJ databases">
        <title>Whole genome sequence of Flavobacterium akiainvivens IK-1T, from decaying Wikstroemia oahuensis, an endemic Hawaiian shrub.</title>
        <authorList>
            <person name="Wan X."/>
            <person name="Hou S."/>
            <person name="Saito J."/>
            <person name="Donachie S."/>
        </authorList>
    </citation>
    <scope>NUCLEOTIDE SEQUENCE [LARGE SCALE GENOMIC DNA]</scope>
    <source>
        <strain evidence="2 3">IK-1</strain>
    </source>
</reference>
<dbReference type="OrthoDB" id="1122255at2"/>
<organism evidence="2 3">
    <name type="scientific">Flavobacterium akiainvivens</name>
    <dbReference type="NCBI Taxonomy" id="1202724"/>
    <lineage>
        <taxon>Bacteria</taxon>
        <taxon>Pseudomonadati</taxon>
        <taxon>Bacteroidota</taxon>
        <taxon>Flavobacteriia</taxon>
        <taxon>Flavobacteriales</taxon>
        <taxon>Flavobacteriaceae</taxon>
        <taxon>Flavobacterium</taxon>
    </lineage>
</organism>